<evidence type="ECO:0000313" key="2">
    <source>
        <dbReference type="Proteomes" id="UP000217790"/>
    </source>
</evidence>
<gene>
    <name evidence="1" type="ORF">ARMGADRAFT_759663</name>
</gene>
<reference evidence="2" key="1">
    <citation type="journal article" date="2017" name="Nat. Ecol. Evol.">
        <title>Genome expansion and lineage-specific genetic innovations in the forest pathogenic fungi Armillaria.</title>
        <authorList>
            <person name="Sipos G."/>
            <person name="Prasanna A.N."/>
            <person name="Walter M.C."/>
            <person name="O'Connor E."/>
            <person name="Balint B."/>
            <person name="Krizsan K."/>
            <person name="Kiss B."/>
            <person name="Hess J."/>
            <person name="Varga T."/>
            <person name="Slot J."/>
            <person name="Riley R."/>
            <person name="Boka B."/>
            <person name="Rigling D."/>
            <person name="Barry K."/>
            <person name="Lee J."/>
            <person name="Mihaltcheva S."/>
            <person name="LaButti K."/>
            <person name="Lipzen A."/>
            <person name="Waldron R."/>
            <person name="Moloney N.M."/>
            <person name="Sperisen C."/>
            <person name="Kredics L."/>
            <person name="Vagvoelgyi C."/>
            <person name="Patrignani A."/>
            <person name="Fitzpatrick D."/>
            <person name="Nagy I."/>
            <person name="Doyle S."/>
            <person name="Anderson J.B."/>
            <person name="Grigoriev I.V."/>
            <person name="Gueldener U."/>
            <person name="Muensterkoetter M."/>
            <person name="Nagy L.G."/>
        </authorList>
    </citation>
    <scope>NUCLEOTIDE SEQUENCE [LARGE SCALE GENOMIC DNA]</scope>
    <source>
        <strain evidence="2">Ar21-2</strain>
    </source>
</reference>
<name>A0A2H3DXJ4_ARMGA</name>
<keyword evidence="2" id="KW-1185">Reference proteome</keyword>
<accession>A0A2H3DXJ4</accession>
<organism evidence="1 2">
    <name type="scientific">Armillaria gallica</name>
    <name type="common">Bulbous honey fungus</name>
    <name type="synonym">Armillaria bulbosa</name>
    <dbReference type="NCBI Taxonomy" id="47427"/>
    <lineage>
        <taxon>Eukaryota</taxon>
        <taxon>Fungi</taxon>
        <taxon>Dikarya</taxon>
        <taxon>Basidiomycota</taxon>
        <taxon>Agaricomycotina</taxon>
        <taxon>Agaricomycetes</taxon>
        <taxon>Agaricomycetidae</taxon>
        <taxon>Agaricales</taxon>
        <taxon>Marasmiineae</taxon>
        <taxon>Physalacriaceae</taxon>
        <taxon>Armillaria</taxon>
    </lineage>
</organism>
<sequence length="95" mass="10481">MVTGSKKLVKGIGSFLGDASGHHALHIATGAFVEGFFWRILTSQFCIHFCTFANRHTGRLVENASDLAACLGELGFFPVYRFCIGIIQKHLNFFS</sequence>
<dbReference type="InParanoid" id="A0A2H3DXJ4"/>
<dbReference type="Proteomes" id="UP000217790">
    <property type="component" value="Unassembled WGS sequence"/>
</dbReference>
<dbReference type="EMBL" id="KZ293651">
    <property type="protein sequence ID" value="PBK96152.1"/>
    <property type="molecule type" value="Genomic_DNA"/>
</dbReference>
<protein>
    <submittedName>
        <fullName evidence="1">Uncharacterized protein</fullName>
    </submittedName>
</protein>
<evidence type="ECO:0000313" key="1">
    <source>
        <dbReference type="EMBL" id="PBK96152.1"/>
    </source>
</evidence>
<dbReference type="AlphaFoldDB" id="A0A2H3DXJ4"/>
<proteinExistence type="predicted"/>